<protein>
    <submittedName>
        <fullName evidence="9">Aquaporin NIP6-1-like</fullName>
    </submittedName>
</protein>
<evidence type="ECO:0000256" key="1">
    <source>
        <dbReference type="ARBA" id="ARBA00004141"/>
    </source>
</evidence>
<dbReference type="GO" id="GO:0015267">
    <property type="term" value="F:channel activity"/>
    <property type="evidence" value="ECO:0007669"/>
    <property type="project" value="InterPro"/>
</dbReference>
<dbReference type="Proteomes" id="UP000087171">
    <property type="component" value="Unplaced"/>
</dbReference>
<evidence type="ECO:0000256" key="7">
    <source>
        <dbReference type="SAM" id="Phobius"/>
    </source>
</evidence>
<name>A0A1S3EJ46_CICAR</name>
<dbReference type="InterPro" id="IPR034294">
    <property type="entry name" value="Aquaporin_transptr"/>
</dbReference>
<dbReference type="GeneID" id="101505517"/>
<dbReference type="InterPro" id="IPR022357">
    <property type="entry name" value="MIP_CS"/>
</dbReference>
<comment type="similarity">
    <text evidence="6">Belongs to the MIP/aquaporin (TC 1.A.8) family.</text>
</comment>
<dbReference type="PANTHER" id="PTHR45724">
    <property type="entry name" value="AQUAPORIN NIP2-1"/>
    <property type="match status" value="1"/>
</dbReference>
<dbReference type="OrthoDB" id="1433150at2759"/>
<dbReference type="AlphaFoldDB" id="A0A1S3EJ46"/>
<dbReference type="PANTHER" id="PTHR45724:SF14">
    <property type="entry name" value="MAJOR INTRINSIC PROTEIN (MIP) FAMILY TRANSPORTER"/>
    <property type="match status" value="1"/>
</dbReference>
<keyword evidence="4 7" id="KW-1133">Transmembrane helix</keyword>
<dbReference type="PROSITE" id="PS00221">
    <property type="entry name" value="MIP"/>
    <property type="match status" value="1"/>
</dbReference>
<evidence type="ECO:0000256" key="5">
    <source>
        <dbReference type="ARBA" id="ARBA00023136"/>
    </source>
</evidence>
<dbReference type="GO" id="GO:0016020">
    <property type="term" value="C:membrane"/>
    <property type="evidence" value="ECO:0007669"/>
    <property type="project" value="UniProtKB-SubCell"/>
</dbReference>
<feature type="transmembrane region" description="Helical" evidence="7">
    <location>
        <begin position="98"/>
        <end position="120"/>
    </location>
</feature>
<reference evidence="9" key="1">
    <citation type="submission" date="2025-08" db="UniProtKB">
        <authorList>
            <consortium name="RefSeq"/>
        </authorList>
    </citation>
    <scope>IDENTIFICATION</scope>
    <source>
        <tissue evidence="9">Etiolated seedlings</tissue>
    </source>
</reference>
<dbReference type="STRING" id="3827.A0A1S3EJ46"/>
<keyword evidence="8" id="KW-1185">Reference proteome</keyword>
<dbReference type="SUPFAM" id="SSF81338">
    <property type="entry name" value="Aquaporin-like"/>
    <property type="match status" value="1"/>
</dbReference>
<feature type="transmembrane region" description="Helical" evidence="7">
    <location>
        <begin position="23"/>
        <end position="42"/>
    </location>
</feature>
<keyword evidence="3 6" id="KW-0812">Transmembrane</keyword>
<feature type="transmembrane region" description="Helical" evidence="7">
    <location>
        <begin position="54"/>
        <end position="78"/>
    </location>
</feature>
<sequence>GYLPRVSCALPLPPAPIPLAKKVAAEFIGTFILMFAGMGSAIENEKVENSETLIGCAGASGLAVMIIILSTGHISGAHLNPAITISFAALKHFPWKNVPVYIGAQILASICAAFSLKVIFHPFMNGGVTVPSVAIGEAFALKFIIGFNLMFVVTDVATDTRAVSIIILIT</sequence>
<dbReference type="PRINTS" id="PR00783">
    <property type="entry name" value="MINTRINSICP"/>
</dbReference>
<dbReference type="PaxDb" id="3827-XP_004514574.1"/>
<feature type="non-terminal residue" evidence="9">
    <location>
        <position position="1"/>
    </location>
</feature>
<accession>A0A1S3EJ46</accession>
<keyword evidence="2 6" id="KW-0813">Transport</keyword>
<organism evidence="8 9">
    <name type="scientific">Cicer arietinum</name>
    <name type="common">Chickpea</name>
    <name type="synonym">Garbanzo</name>
    <dbReference type="NCBI Taxonomy" id="3827"/>
    <lineage>
        <taxon>Eukaryota</taxon>
        <taxon>Viridiplantae</taxon>
        <taxon>Streptophyta</taxon>
        <taxon>Embryophyta</taxon>
        <taxon>Tracheophyta</taxon>
        <taxon>Spermatophyta</taxon>
        <taxon>Magnoliopsida</taxon>
        <taxon>eudicotyledons</taxon>
        <taxon>Gunneridae</taxon>
        <taxon>Pentapetalae</taxon>
        <taxon>rosids</taxon>
        <taxon>fabids</taxon>
        <taxon>Fabales</taxon>
        <taxon>Fabaceae</taxon>
        <taxon>Papilionoideae</taxon>
        <taxon>50 kb inversion clade</taxon>
        <taxon>NPAAA clade</taxon>
        <taxon>Hologalegina</taxon>
        <taxon>IRL clade</taxon>
        <taxon>Cicereae</taxon>
        <taxon>Cicer</taxon>
    </lineage>
</organism>
<comment type="subcellular location">
    <subcellularLocation>
        <location evidence="1">Membrane</location>
        <topology evidence="1">Multi-pass membrane protein</topology>
    </subcellularLocation>
</comment>
<evidence type="ECO:0000313" key="9">
    <source>
        <dbReference type="RefSeq" id="XP_012575414.1"/>
    </source>
</evidence>
<proteinExistence type="inferred from homology"/>
<dbReference type="InterPro" id="IPR000425">
    <property type="entry name" value="MIP"/>
</dbReference>
<dbReference type="InterPro" id="IPR023271">
    <property type="entry name" value="Aquaporin-like"/>
</dbReference>
<evidence type="ECO:0000256" key="2">
    <source>
        <dbReference type="ARBA" id="ARBA00022448"/>
    </source>
</evidence>
<dbReference type="RefSeq" id="XP_012575414.1">
    <property type="nucleotide sequence ID" value="XM_012719960.2"/>
</dbReference>
<dbReference type="KEGG" id="cam:101505517"/>
<keyword evidence="5 7" id="KW-0472">Membrane</keyword>
<dbReference type="Gene3D" id="1.20.1080.10">
    <property type="entry name" value="Glycerol uptake facilitator protein"/>
    <property type="match status" value="1"/>
</dbReference>
<feature type="transmembrane region" description="Helical" evidence="7">
    <location>
        <begin position="132"/>
        <end position="153"/>
    </location>
</feature>
<dbReference type="Pfam" id="PF00230">
    <property type="entry name" value="MIP"/>
    <property type="match status" value="1"/>
</dbReference>
<evidence type="ECO:0000256" key="4">
    <source>
        <dbReference type="ARBA" id="ARBA00022989"/>
    </source>
</evidence>
<gene>
    <name evidence="9" type="primary">LOC101505517</name>
</gene>
<evidence type="ECO:0000256" key="3">
    <source>
        <dbReference type="ARBA" id="ARBA00022692"/>
    </source>
</evidence>
<evidence type="ECO:0000313" key="8">
    <source>
        <dbReference type="Proteomes" id="UP000087171"/>
    </source>
</evidence>
<evidence type="ECO:0000256" key="6">
    <source>
        <dbReference type="RuleBase" id="RU000477"/>
    </source>
</evidence>
<dbReference type="eggNOG" id="KOG0223">
    <property type="taxonomic scope" value="Eukaryota"/>
</dbReference>